<feature type="compositionally biased region" description="Basic and acidic residues" evidence="9">
    <location>
        <begin position="181"/>
        <end position="191"/>
    </location>
</feature>
<keyword evidence="15" id="KW-1185">Reference proteome</keyword>
<feature type="domain" description="Pre-SET" evidence="11">
    <location>
        <begin position="447"/>
        <end position="509"/>
    </location>
</feature>
<keyword evidence="2" id="KW-0158">Chromosome</keyword>
<dbReference type="Pfam" id="PF05033">
    <property type="entry name" value="Pre-SET"/>
    <property type="match status" value="1"/>
</dbReference>
<evidence type="ECO:0000256" key="4">
    <source>
        <dbReference type="ARBA" id="ARBA00022679"/>
    </source>
</evidence>
<evidence type="ECO:0000256" key="2">
    <source>
        <dbReference type="ARBA" id="ARBA00022454"/>
    </source>
</evidence>
<evidence type="ECO:0000256" key="5">
    <source>
        <dbReference type="ARBA" id="ARBA00022691"/>
    </source>
</evidence>
<feature type="domain" description="YDG" evidence="13">
    <location>
        <begin position="212"/>
        <end position="369"/>
    </location>
</feature>
<dbReference type="SUPFAM" id="SSF88697">
    <property type="entry name" value="PUA domain-like"/>
    <property type="match status" value="1"/>
</dbReference>
<dbReference type="GO" id="GO:0005694">
    <property type="term" value="C:chromosome"/>
    <property type="evidence" value="ECO:0007669"/>
    <property type="project" value="UniProtKB-SubCell"/>
</dbReference>
<evidence type="ECO:0000259" key="10">
    <source>
        <dbReference type="PROSITE" id="PS50280"/>
    </source>
</evidence>
<dbReference type="GO" id="GO:0032259">
    <property type="term" value="P:methylation"/>
    <property type="evidence" value="ECO:0007669"/>
    <property type="project" value="UniProtKB-KW"/>
</dbReference>
<dbReference type="InterPro" id="IPR046341">
    <property type="entry name" value="SET_dom_sf"/>
</dbReference>
<organism evidence="14 15">
    <name type="scientific">Iris pallida</name>
    <name type="common">Sweet iris</name>
    <dbReference type="NCBI Taxonomy" id="29817"/>
    <lineage>
        <taxon>Eukaryota</taxon>
        <taxon>Viridiplantae</taxon>
        <taxon>Streptophyta</taxon>
        <taxon>Embryophyta</taxon>
        <taxon>Tracheophyta</taxon>
        <taxon>Spermatophyta</taxon>
        <taxon>Magnoliopsida</taxon>
        <taxon>Liliopsida</taxon>
        <taxon>Asparagales</taxon>
        <taxon>Iridaceae</taxon>
        <taxon>Iridoideae</taxon>
        <taxon>Irideae</taxon>
        <taxon>Iris</taxon>
    </lineage>
</organism>
<evidence type="ECO:0000313" key="14">
    <source>
        <dbReference type="EMBL" id="KAJ6831971.1"/>
    </source>
</evidence>
<dbReference type="SMART" id="SM00466">
    <property type="entry name" value="SRA"/>
    <property type="match status" value="1"/>
</dbReference>
<evidence type="ECO:0000256" key="8">
    <source>
        <dbReference type="PROSITE-ProRule" id="PRU00358"/>
    </source>
</evidence>
<keyword evidence="5" id="KW-0949">S-adenosyl-L-methionine</keyword>
<dbReference type="Proteomes" id="UP001140949">
    <property type="component" value="Unassembled WGS sequence"/>
</dbReference>
<dbReference type="SUPFAM" id="SSF82199">
    <property type="entry name" value="SET domain"/>
    <property type="match status" value="1"/>
</dbReference>
<dbReference type="Gene3D" id="2.170.270.10">
    <property type="entry name" value="SET domain"/>
    <property type="match status" value="1"/>
</dbReference>
<gene>
    <name evidence="14" type="ORF">M6B38_344910</name>
</gene>
<dbReference type="EMBL" id="JANAVB010016197">
    <property type="protein sequence ID" value="KAJ6831971.1"/>
    <property type="molecule type" value="Genomic_DNA"/>
</dbReference>
<dbReference type="InterPro" id="IPR001214">
    <property type="entry name" value="SET_dom"/>
</dbReference>
<name>A0AAX6GUM0_IRIPA</name>
<evidence type="ECO:0000256" key="6">
    <source>
        <dbReference type="ARBA" id="ARBA00022853"/>
    </source>
</evidence>
<dbReference type="AlphaFoldDB" id="A0AAX6GUM0"/>
<protein>
    <submittedName>
        <fullName evidence="14">Histone-lysine N-methyltransferase, H3 lysine-9 specific SUVH4</fullName>
    </submittedName>
</protein>
<keyword evidence="6" id="KW-0156">Chromatin regulator</keyword>
<evidence type="ECO:0000313" key="15">
    <source>
        <dbReference type="Proteomes" id="UP001140949"/>
    </source>
</evidence>
<comment type="caution">
    <text evidence="14">The sequence shown here is derived from an EMBL/GenBank/DDBJ whole genome shotgun (WGS) entry which is preliminary data.</text>
</comment>
<feature type="domain" description="Post-SET" evidence="12">
    <location>
        <begin position="670"/>
        <end position="686"/>
    </location>
</feature>
<keyword evidence="3" id="KW-0489">Methyltransferase</keyword>
<dbReference type="InterPro" id="IPR036987">
    <property type="entry name" value="SRA-YDG_sf"/>
</dbReference>
<dbReference type="SMART" id="SM00468">
    <property type="entry name" value="PreSET"/>
    <property type="match status" value="1"/>
</dbReference>
<comment type="subcellular location">
    <subcellularLocation>
        <location evidence="1">Chromosome</location>
    </subcellularLocation>
    <subcellularLocation>
        <location evidence="8">Nucleus</location>
    </subcellularLocation>
</comment>
<sequence>MEDKSAVAVEAFPGRRCSARYLGKERPNYCQKTAYPVAQPTSPKKSTDRKRPRPGNSTPKVLQVLPPTPDQLVVDNEVAGLCSREMPNVVSGVPNIVNGVSERDLPNVNVDAFSVNPHSGAKTAHLRVKETLRLFNTHYLQLIQEEEKRAKQVEAKNSPKKKNDDKAKASPKSKKGSATEADTKRASKRPDLKAITKMMQNGAILYPDKMIGALPGIEVGDHFFSRAEMVVLGLHSHWLNGIDYMGLKYAGMELYKAKGYTFPLAVCIVLSGMYEDDLDNSEDVIYTGQGGHDLLSSKRQIKDQKLERGNLALKNNYVSDVPVRVIRGHESKSSYCGKVYTYDGLYKVVKYWADKGVSGYTVFKYKLRRVEGQPVLTTDQVRFSRAEVPRSISDVRGLVCDDISGGQEKIPIPATNVVDDPPFAPTDFTYFKSIKLAKNVKLPKSTHGCNCKGECVDPRICSCARLNGTDFPYVRKDGGRLIEAKAVIFECGPGCGCSLSCVNRTSQQGLKYQLEVFRTANKGWAVRSWDTIPAGAPVCEYIGELSRSDEVDAISENNYIFDIDCLQTMKGLDGRETRTGGEAVLATFDDKRSEVEEYCINARVVGNVARFINHSCQPNLFVQCVLSSHHDVKLARVVLFAADTIPPLQELSYDYGYALDSVVRPDGSVVKLACYCGAVGCRKRLH</sequence>
<dbReference type="PROSITE" id="PS50280">
    <property type="entry name" value="SET"/>
    <property type="match status" value="1"/>
</dbReference>
<keyword evidence="7 8" id="KW-0539">Nucleus</keyword>
<dbReference type="PROSITE" id="PS50868">
    <property type="entry name" value="POST_SET"/>
    <property type="match status" value="1"/>
</dbReference>
<dbReference type="InterPro" id="IPR051357">
    <property type="entry name" value="H3K9_HMTase_SUVAR3-9"/>
</dbReference>
<dbReference type="PROSITE" id="PS51575">
    <property type="entry name" value="SAM_MT43_SUVAR39_2"/>
    <property type="match status" value="1"/>
</dbReference>
<dbReference type="PANTHER" id="PTHR45660">
    <property type="entry name" value="HISTONE-LYSINE N-METHYLTRANSFERASE SETMAR"/>
    <property type="match status" value="1"/>
</dbReference>
<dbReference type="PROSITE" id="PS51015">
    <property type="entry name" value="YDG"/>
    <property type="match status" value="1"/>
</dbReference>
<dbReference type="PANTHER" id="PTHR45660:SF94">
    <property type="entry name" value="HISTONE-LYSINE N-METHYLTRANSFERASE, H3 LYSINE-9 SPECIFIC SUVH4"/>
    <property type="match status" value="1"/>
</dbReference>
<dbReference type="SMART" id="SM00317">
    <property type="entry name" value="SET"/>
    <property type="match status" value="1"/>
</dbReference>
<feature type="region of interest" description="Disordered" evidence="9">
    <location>
        <begin position="30"/>
        <end position="61"/>
    </location>
</feature>
<dbReference type="InterPro" id="IPR007728">
    <property type="entry name" value="Pre-SET_dom"/>
</dbReference>
<proteinExistence type="predicted"/>
<feature type="region of interest" description="Disordered" evidence="9">
    <location>
        <begin position="150"/>
        <end position="191"/>
    </location>
</feature>
<evidence type="ECO:0000259" key="12">
    <source>
        <dbReference type="PROSITE" id="PS50868"/>
    </source>
</evidence>
<evidence type="ECO:0000256" key="9">
    <source>
        <dbReference type="SAM" id="MobiDB-lite"/>
    </source>
</evidence>
<evidence type="ECO:0000256" key="7">
    <source>
        <dbReference type="ARBA" id="ARBA00023242"/>
    </source>
</evidence>
<accession>A0AAX6GUM0</accession>
<dbReference type="GO" id="GO:0005634">
    <property type="term" value="C:nucleus"/>
    <property type="evidence" value="ECO:0007669"/>
    <property type="project" value="UniProtKB-SubCell"/>
</dbReference>
<dbReference type="InterPro" id="IPR003616">
    <property type="entry name" value="Post-SET_dom"/>
</dbReference>
<reference evidence="14" key="1">
    <citation type="journal article" date="2023" name="GigaByte">
        <title>Genome assembly of the bearded iris, Iris pallida Lam.</title>
        <authorList>
            <person name="Bruccoleri R.E."/>
            <person name="Oakeley E.J."/>
            <person name="Faust A.M.E."/>
            <person name="Altorfer M."/>
            <person name="Dessus-Babus S."/>
            <person name="Burckhardt D."/>
            <person name="Oertli M."/>
            <person name="Naumann U."/>
            <person name="Petersen F."/>
            <person name="Wong J."/>
        </authorList>
    </citation>
    <scope>NUCLEOTIDE SEQUENCE</scope>
    <source>
        <strain evidence="14">GSM-AAB239-AS_SAM_17_03QT</strain>
    </source>
</reference>
<evidence type="ECO:0000259" key="13">
    <source>
        <dbReference type="PROSITE" id="PS51015"/>
    </source>
</evidence>
<dbReference type="InterPro" id="IPR015947">
    <property type="entry name" value="PUA-like_sf"/>
</dbReference>
<dbReference type="GO" id="GO:0003690">
    <property type="term" value="F:double-stranded DNA binding"/>
    <property type="evidence" value="ECO:0007669"/>
    <property type="project" value="TreeGrafter"/>
</dbReference>
<evidence type="ECO:0000256" key="1">
    <source>
        <dbReference type="ARBA" id="ARBA00004286"/>
    </source>
</evidence>
<dbReference type="Pfam" id="PF02182">
    <property type="entry name" value="SAD_SRA"/>
    <property type="match status" value="1"/>
</dbReference>
<dbReference type="Pfam" id="PF00856">
    <property type="entry name" value="SET"/>
    <property type="match status" value="1"/>
</dbReference>
<dbReference type="InterPro" id="IPR025794">
    <property type="entry name" value="H3-K9-MeTrfase_plant"/>
</dbReference>
<dbReference type="InterPro" id="IPR003105">
    <property type="entry name" value="SRA_YDG"/>
</dbReference>
<evidence type="ECO:0000256" key="3">
    <source>
        <dbReference type="ARBA" id="ARBA00022603"/>
    </source>
</evidence>
<dbReference type="GO" id="GO:0008270">
    <property type="term" value="F:zinc ion binding"/>
    <property type="evidence" value="ECO:0007669"/>
    <property type="project" value="InterPro"/>
</dbReference>
<evidence type="ECO:0000259" key="11">
    <source>
        <dbReference type="PROSITE" id="PS50867"/>
    </source>
</evidence>
<dbReference type="Gene3D" id="2.30.280.10">
    <property type="entry name" value="SRA-YDG"/>
    <property type="match status" value="1"/>
</dbReference>
<reference evidence="14" key="2">
    <citation type="submission" date="2023-04" db="EMBL/GenBank/DDBJ databases">
        <authorList>
            <person name="Bruccoleri R.E."/>
            <person name="Oakeley E.J."/>
            <person name="Faust A.-M."/>
            <person name="Dessus-Babus S."/>
            <person name="Altorfer M."/>
            <person name="Burckhardt D."/>
            <person name="Oertli M."/>
            <person name="Naumann U."/>
            <person name="Petersen F."/>
            <person name="Wong J."/>
        </authorList>
    </citation>
    <scope>NUCLEOTIDE SEQUENCE</scope>
    <source>
        <strain evidence="14">GSM-AAB239-AS_SAM_17_03QT</strain>
        <tissue evidence="14">Leaf</tissue>
    </source>
</reference>
<feature type="domain" description="SET" evidence="10">
    <location>
        <begin position="512"/>
        <end position="656"/>
    </location>
</feature>
<keyword evidence="4" id="KW-0808">Transferase</keyword>
<dbReference type="PROSITE" id="PS50867">
    <property type="entry name" value="PRE_SET"/>
    <property type="match status" value="1"/>
</dbReference>
<dbReference type="GO" id="GO:0042054">
    <property type="term" value="F:histone methyltransferase activity"/>
    <property type="evidence" value="ECO:0007669"/>
    <property type="project" value="InterPro"/>
</dbReference>